<dbReference type="GO" id="GO:0006006">
    <property type="term" value="P:glucose metabolic process"/>
    <property type="evidence" value="ECO:0007669"/>
    <property type="project" value="UniProtKB-KW"/>
</dbReference>
<keyword evidence="4 7" id="KW-0521">NADP</keyword>
<evidence type="ECO:0000313" key="10">
    <source>
        <dbReference type="EMBL" id="AUG58972.1"/>
    </source>
</evidence>
<comment type="pathway">
    <text evidence="1 7">Carbohydrate degradation; pentose phosphate pathway; D-ribulose 5-phosphate from D-glucose 6-phosphate (oxidative stage): step 1/3.</text>
</comment>
<dbReference type="NCBIfam" id="TIGR00871">
    <property type="entry name" value="zwf"/>
    <property type="match status" value="1"/>
</dbReference>
<evidence type="ECO:0000256" key="3">
    <source>
        <dbReference type="ARBA" id="ARBA00022526"/>
    </source>
</evidence>
<dbReference type="Gene3D" id="3.30.360.10">
    <property type="entry name" value="Dihydrodipicolinate Reductase, domain 2"/>
    <property type="match status" value="1"/>
</dbReference>
<dbReference type="InterPro" id="IPR022674">
    <property type="entry name" value="G6P_DH_NAD-bd"/>
</dbReference>
<accession>A0A2K9E5G8</accession>
<feature type="binding site" evidence="7">
    <location>
        <begin position="93"/>
        <end position="94"/>
    </location>
    <ligand>
        <name>NADP(+)</name>
        <dbReference type="ChEBI" id="CHEBI:58349"/>
    </ligand>
</feature>
<protein>
    <recommendedName>
        <fullName evidence="7">Glucose-6-phosphate 1-dehydrogenase</fullName>
        <shortName evidence="7">G6PD</shortName>
        <ecNumber evidence="7">1.1.1.49</ecNumber>
    </recommendedName>
</protein>
<dbReference type="GO" id="GO:0009051">
    <property type="term" value="P:pentose-phosphate shunt, oxidative branch"/>
    <property type="evidence" value="ECO:0007669"/>
    <property type="project" value="TreeGrafter"/>
</dbReference>
<dbReference type="Gene3D" id="3.40.50.720">
    <property type="entry name" value="NAD(P)-binding Rossmann-like Domain"/>
    <property type="match status" value="1"/>
</dbReference>
<feature type="domain" description="Glucose-6-phosphate dehydrogenase NAD-binding" evidence="8">
    <location>
        <begin position="15"/>
        <end position="190"/>
    </location>
</feature>
<dbReference type="InterPro" id="IPR036291">
    <property type="entry name" value="NAD(P)-bd_dom_sf"/>
</dbReference>
<feature type="binding site" evidence="7">
    <location>
        <position position="181"/>
    </location>
    <ligand>
        <name>substrate</name>
    </ligand>
</feature>
<feature type="active site" description="Proton acceptor" evidence="7">
    <location>
        <position position="243"/>
    </location>
</feature>
<comment type="function">
    <text evidence="7">Catalyzes the oxidation of glucose 6-phosphate to 6-phosphogluconolactone.</text>
</comment>
<dbReference type="EMBL" id="CP025197">
    <property type="protein sequence ID" value="AUG58972.1"/>
    <property type="molecule type" value="Genomic_DNA"/>
</dbReference>
<sequence length="492" mass="56738">MKSGFYHNTPLAFAIFGGTGDLTKRKLIPALFSLVKEKRISDEISIVLVGRRNKDVIEFKEELLEFVKAYSRHKVKKDDWEAFAEKINYCRFDFEDEERGYNDLAKILENCHDRIFYLAVAPGLFEIIIKNLKKYNLIERDTGFQRIMIEKPFGFSLESAGKLNAAITKIIPEKKIFRVDHYLGKEMIQNILSIRFGNSIFEPLWNHHYIDNIQIISTETIGVENRGGYYDSTGVVKDMLQNHILQMLALIAMEPPVDLEPESIRNEKVKVLKSLRLFDKESAQKNIVRGQYGRGIIGGVEVPAYREEERVSENSNTDTFIALKINVDNFRWAGVPFYVKTGKRLDKKTTRIIVQFKKLPGINFYKNLNNGKPNLLVIKIQPEEGVFFQINAKSPGIDLIEPVKADYCHSCRADYNSPEAYEQIILEAIRNNSSIFTRWDELECSWKFEKSISESFEGIEPNFPNYAAGSKGPVEAAELLERDGRIWWDTFI</sequence>
<feature type="binding site" evidence="7">
    <location>
        <position position="343"/>
    </location>
    <ligand>
        <name>substrate</name>
    </ligand>
</feature>
<feature type="binding site" evidence="7">
    <location>
        <position position="219"/>
    </location>
    <ligand>
        <name>substrate</name>
    </ligand>
</feature>
<evidence type="ECO:0000259" key="9">
    <source>
        <dbReference type="Pfam" id="PF02781"/>
    </source>
</evidence>
<comment type="catalytic activity">
    <reaction evidence="7">
        <text>D-glucose 6-phosphate + NADP(+) = 6-phospho-D-glucono-1,5-lactone + NADPH + H(+)</text>
        <dbReference type="Rhea" id="RHEA:15841"/>
        <dbReference type="ChEBI" id="CHEBI:15378"/>
        <dbReference type="ChEBI" id="CHEBI:57783"/>
        <dbReference type="ChEBI" id="CHEBI:57955"/>
        <dbReference type="ChEBI" id="CHEBI:58349"/>
        <dbReference type="ChEBI" id="CHEBI:61548"/>
        <dbReference type="EC" id="1.1.1.49"/>
    </reaction>
</comment>
<dbReference type="GO" id="GO:0004345">
    <property type="term" value="F:glucose-6-phosphate dehydrogenase activity"/>
    <property type="evidence" value="ECO:0007669"/>
    <property type="project" value="UniProtKB-UniRule"/>
</dbReference>
<dbReference type="PANTHER" id="PTHR23429">
    <property type="entry name" value="GLUCOSE-6-PHOSPHATE 1-DEHYDROGENASE G6PD"/>
    <property type="match status" value="1"/>
</dbReference>
<name>A0A2K9E5G8_9FIRM</name>
<keyword evidence="11" id="KW-1185">Reference proteome</keyword>
<dbReference type="PROSITE" id="PS00069">
    <property type="entry name" value="G6P_DEHYDROGENASE"/>
    <property type="match status" value="1"/>
</dbReference>
<evidence type="ECO:0000256" key="1">
    <source>
        <dbReference type="ARBA" id="ARBA00004937"/>
    </source>
</evidence>
<evidence type="ECO:0000256" key="5">
    <source>
        <dbReference type="ARBA" id="ARBA00023002"/>
    </source>
</evidence>
<feature type="binding site" evidence="7">
    <location>
        <begin position="17"/>
        <end position="24"/>
    </location>
    <ligand>
        <name>NADP(+)</name>
        <dbReference type="ChEBI" id="CHEBI:58349"/>
    </ligand>
</feature>
<evidence type="ECO:0000256" key="7">
    <source>
        <dbReference type="HAMAP-Rule" id="MF_00966"/>
    </source>
</evidence>
<dbReference type="Pfam" id="PF02781">
    <property type="entry name" value="G6PD_C"/>
    <property type="match status" value="1"/>
</dbReference>
<dbReference type="AlphaFoldDB" id="A0A2K9E5G8"/>
<feature type="binding site" evidence="7">
    <location>
        <position position="151"/>
    </location>
    <ligand>
        <name>NADP(+)</name>
        <dbReference type="ChEBI" id="CHEBI:58349"/>
    </ligand>
</feature>
<feature type="domain" description="Glucose-6-phosphate dehydrogenase C-terminal" evidence="9">
    <location>
        <begin position="193"/>
        <end position="488"/>
    </location>
</feature>
<dbReference type="SUPFAM" id="SSF51735">
    <property type="entry name" value="NAD(P)-binding Rossmann-fold domains"/>
    <property type="match status" value="1"/>
</dbReference>
<dbReference type="Proteomes" id="UP000233534">
    <property type="component" value="Chromosome"/>
</dbReference>
<dbReference type="PANTHER" id="PTHR23429:SF0">
    <property type="entry name" value="GLUCOSE-6-PHOSPHATE 1-DEHYDROGENASE"/>
    <property type="match status" value="1"/>
</dbReference>
<dbReference type="InterPro" id="IPR022675">
    <property type="entry name" value="G6P_DH_C"/>
</dbReference>
<evidence type="ECO:0000256" key="4">
    <source>
        <dbReference type="ARBA" id="ARBA00022857"/>
    </source>
</evidence>
<evidence type="ECO:0000256" key="6">
    <source>
        <dbReference type="ARBA" id="ARBA00023277"/>
    </source>
</evidence>
<dbReference type="UniPathway" id="UPA00115">
    <property type="reaction ID" value="UER00408"/>
</dbReference>
<keyword evidence="5 7" id="KW-0560">Oxidoreductase</keyword>
<dbReference type="HAMAP" id="MF_00966">
    <property type="entry name" value="G6PD"/>
    <property type="match status" value="1"/>
</dbReference>
<dbReference type="Pfam" id="PF00479">
    <property type="entry name" value="G6PD_N"/>
    <property type="match status" value="1"/>
</dbReference>
<dbReference type="InterPro" id="IPR001282">
    <property type="entry name" value="G6P_DH"/>
</dbReference>
<evidence type="ECO:0000256" key="2">
    <source>
        <dbReference type="ARBA" id="ARBA00009975"/>
    </source>
</evidence>
<dbReference type="RefSeq" id="WP_101303729.1">
    <property type="nucleotide sequence ID" value="NZ_CP025197.1"/>
</dbReference>
<feature type="binding site" evidence="7">
    <location>
        <position position="348"/>
    </location>
    <ligand>
        <name>substrate</name>
    </ligand>
</feature>
<feature type="binding site" evidence="7">
    <location>
        <position position="185"/>
    </location>
    <ligand>
        <name>substrate</name>
    </ligand>
</feature>
<dbReference type="EC" id="1.1.1.49" evidence="7"/>
<evidence type="ECO:0000313" key="11">
    <source>
        <dbReference type="Proteomes" id="UP000233534"/>
    </source>
</evidence>
<dbReference type="GO" id="GO:0050661">
    <property type="term" value="F:NADP binding"/>
    <property type="evidence" value="ECO:0007669"/>
    <property type="project" value="UniProtKB-UniRule"/>
</dbReference>
<evidence type="ECO:0000259" key="8">
    <source>
        <dbReference type="Pfam" id="PF00479"/>
    </source>
</evidence>
<dbReference type="SUPFAM" id="SSF55347">
    <property type="entry name" value="Glyceraldehyde-3-phosphate dehydrogenase-like, C-terminal domain"/>
    <property type="match status" value="1"/>
</dbReference>
<organism evidence="10 11">
    <name type="scientific">Acetivibrio saccincola</name>
    <dbReference type="NCBI Taxonomy" id="1677857"/>
    <lineage>
        <taxon>Bacteria</taxon>
        <taxon>Bacillati</taxon>
        <taxon>Bacillota</taxon>
        <taxon>Clostridia</taxon>
        <taxon>Eubacteriales</taxon>
        <taxon>Oscillospiraceae</taxon>
        <taxon>Acetivibrio</taxon>
    </lineage>
</organism>
<gene>
    <name evidence="7 10" type="primary">zwf</name>
    <name evidence="10" type="ORF">HVS_15660</name>
</gene>
<dbReference type="GO" id="GO:0005829">
    <property type="term" value="C:cytosol"/>
    <property type="evidence" value="ECO:0007669"/>
    <property type="project" value="TreeGrafter"/>
</dbReference>
<dbReference type="InterPro" id="IPR019796">
    <property type="entry name" value="G6P_DH_AS"/>
</dbReference>
<dbReference type="KEGG" id="hsc:HVS_15660"/>
<feature type="binding site" evidence="7">
    <location>
        <position position="238"/>
    </location>
    <ligand>
        <name>substrate</name>
    </ligand>
</feature>
<reference evidence="10 11" key="1">
    <citation type="submission" date="2017-12" db="EMBL/GenBank/DDBJ databases">
        <title>Complete genome sequence of Herbivorax saccincola GGR1, a novel Cellulosome-producing hydrolytic bacterium in a thermophilic biogas plant, established by Illumina and Nanopore MinION sequencing.</title>
        <authorList>
            <person name="Pechtl A."/>
            <person name="Ruckert C."/>
            <person name="Koeck D.E."/>
            <person name="Maus I."/>
            <person name="Winkler A."/>
            <person name="Kalinowski J."/>
            <person name="Puhler A."/>
            <person name="Schwarz W.W."/>
            <person name="Zverlov V.V."/>
            <person name="Schluter A."/>
            <person name="Liebl W."/>
        </authorList>
    </citation>
    <scope>NUCLEOTIDE SEQUENCE [LARGE SCALE GENOMIC DNA]</scope>
    <source>
        <strain evidence="11">SR1</strain>
    </source>
</reference>
<dbReference type="PRINTS" id="PR00079">
    <property type="entry name" value="G6PDHDRGNASE"/>
</dbReference>
<proteinExistence type="inferred from homology"/>
<keyword evidence="6 7" id="KW-0119">Carbohydrate metabolism</keyword>
<dbReference type="PIRSF" id="PIRSF000110">
    <property type="entry name" value="G6PD"/>
    <property type="match status" value="1"/>
</dbReference>
<keyword evidence="3 7" id="KW-0313">Glucose metabolism</keyword>
<comment type="similarity">
    <text evidence="2 7">Belongs to the glucose-6-phosphate dehydrogenase family.</text>
</comment>
<feature type="binding site" evidence="7">
    <location>
        <position position="51"/>
    </location>
    <ligand>
        <name>NADP(+)</name>
        <dbReference type="ChEBI" id="CHEBI:58349"/>
    </ligand>
</feature>